<reference evidence="2" key="1">
    <citation type="submission" date="2020-09" db="EMBL/GenBank/DDBJ databases">
        <authorList>
            <person name="Kim M.K."/>
        </authorList>
    </citation>
    <scope>NUCLEOTIDE SEQUENCE</scope>
    <source>
        <strain evidence="2">BT702</strain>
    </source>
</reference>
<dbReference type="GO" id="GO:0005737">
    <property type="term" value="C:cytoplasm"/>
    <property type="evidence" value="ECO:0007669"/>
    <property type="project" value="TreeGrafter"/>
</dbReference>
<dbReference type="Proteomes" id="UP000598820">
    <property type="component" value="Unassembled WGS sequence"/>
</dbReference>
<protein>
    <submittedName>
        <fullName evidence="2">SDR family oxidoreductase</fullName>
    </submittedName>
</protein>
<dbReference type="CDD" id="cd05262">
    <property type="entry name" value="SDR_a7"/>
    <property type="match status" value="1"/>
</dbReference>
<gene>
    <name evidence="2" type="ORF">IC229_11375</name>
</gene>
<dbReference type="InterPro" id="IPR051783">
    <property type="entry name" value="NAD(P)-dependent_oxidoreduct"/>
</dbReference>
<feature type="domain" description="NAD(P)-binding" evidence="1">
    <location>
        <begin position="7"/>
        <end position="108"/>
    </location>
</feature>
<dbReference type="InterPro" id="IPR036291">
    <property type="entry name" value="NAD(P)-bd_dom_sf"/>
</dbReference>
<dbReference type="AlphaFoldDB" id="A0A926Y2T9"/>
<proteinExistence type="predicted"/>
<accession>A0A926Y2T9</accession>
<evidence type="ECO:0000259" key="1">
    <source>
        <dbReference type="Pfam" id="PF13460"/>
    </source>
</evidence>
<dbReference type="InterPro" id="IPR016040">
    <property type="entry name" value="NAD(P)-bd_dom"/>
</dbReference>
<dbReference type="GO" id="GO:0004029">
    <property type="term" value="F:aldehyde dehydrogenase (NAD+) activity"/>
    <property type="evidence" value="ECO:0007669"/>
    <property type="project" value="TreeGrafter"/>
</dbReference>
<dbReference type="Gene3D" id="3.40.50.720">
    <property type="entry name" value="NAD(P)-binding Rossmann-like Domain"/>
    <property type="match status" value="1"/>
</dbReference>
<dbReference type="SUPFAM" id="SSF51735">
    <property type="entry name" value="NAD(P)-binding Rossmann-fold domains"/>
    <property type="match status" value="1"/>
</dbReference>
<evidence type="ECO:0000313" key="2">
    <source>
        <dbReference type="EMBL" id="MBD2701240.1"/>
    </source>
</evidence>
<dbReference type="PANTHER" id="PTHR48079">
    <property type="entry name" value="PROTEIN YEEZ"/>
    <property type="match status" value="1"/>
</dbReference>
<dbReference type="EMBL" id="JACWZY010000007">
    <property type="protein sequence ID" value="MBD2701240.1"/>
    <property type="molecule type" value="Genomic_DNA"/>
</dbReference>
<keyword evidence="3" id="KW-1185">Reference proteome</keyword>
<name>A0A926Y2T9_9BACT</name>
<dbReference type="PANTHER" id="PTHR48079:SF9">
    <property type="entry name" value="PUTATIVE-RELATED"/>
    <property type="match status" value="1"/>
</dbReference>
<comment type="caution">
    <text evidence="2">The sequence shown here is derived from an EMBL/GenBank/DDBJ whole genome shotgun (WGS) entry which is preliminary data.</text>
</comment>
<dbReference type="RefSeq" id="WP_190887086.1">
    <property type="nucleotide sequence ID" value="NZ_JACWZY010000007.1"/>
</dbReference>
<sequence length="294" mass="31323">MRVFITGASGFIGSAIVQELLNARYQVVGLARSEESAQSLTKAGANVVRGTLEDLDSLKRGATYADGVIHTAFIHDFSNYAAAAETDKHAIEAIGSVLAGSDRPLIVTGGILGLRTDGNFITENDPAPGFPRASEAAAMSLAEAGVRASVIRLPPSVHDAGDYGFIPYIINTARKKGVSAYVGDGGNRWPAVHRLDAAHLFRLALEKGATGARYNAIGDEGIPVREIAEVIGKYLNVPVVSITPEEAATHFDWMGRFITFDSPATAIITKEQLDWEPTHPGLIDDLHKGHYFGS</sequence>
<evidence type="ECO:0000313" key="3">
    <source>
        <dbReference type="Proteomes" id="UP000598820"/>
    </source>
</evidence>
<organism evidence="2 3">
    <name type="scientific">Spirosoma profusum</name>
    <dbReference type="NCBI Taxonomy" id="2771354"/>
    <lineage>
        <taxon>Bacteria</taxon>
        <taxon>Pseudomonadati</taxon>
        <taxon>Bacteroidota</taxon>
        <taxon>Cytophagia</taxon>
        <taxon>Cytophagales</taxon>
        <taxon>Cytophagaceae</taxon>
        <taxon>Spirosoma</taxon>
    </lineage>
</organism>
<dbReference type="Pfam" id="PF13460">
    <property type="entry name" value="NAD_binding_10"/>
    <property type="match status" value="1"/>
</dbReference>